<protein>
    <submittedName>
        <fullName evidence="1">Tautomerase family protein</fullName>
    </submittedName>
</protein>
<keyword evidence="2" id="KW-1185">Reference proteome</keyword>
<dbReference type="Proteomes" id="UP001056937">
    <property type="component" value="Plasmid p1"/>
</dbReference>
<dbReference type="PANTHER" id="PTHR38460">
    <property type="entry name" value="TAUTOMERASE YOLI-RELATED"/>
    <property type="match status" value="1"/>
</dbReference>
<geneLocation type="plasmid" evidence="1 2">
    <name>p1</name>
</geneLocation>
<evidence type="ECO:0000313" key="1">
    <source>
        <dbReference type="EMBL" id="USI75172.1"/>
    </source>
</evidence>
<accession>A0ABY4XE03</accession>
<dbReference type="SUPFAM" id="SSF55331">
    <property type="entry name" value="Tautomerase/MIF"/>
    <property type="match status" value="1"/>
</dbReference>
<organism evidence="1 2">
    <name type="scientific">Sphingomonas morindae</name>
    <dbReference type="NCBI Taxonomy" id="1541170"/>
    <lineage>
        <taxon>Bacteria</taxon>
        <taxon>Pseudomonadati</taxon>
        <taxon>Pseudomonadota</taxon>
        <taxon>Alphaproteobacteria</taxon>
        <taxon>Sphingomonadales</taxon>
        <taxon>Sphingomonadaceae</taxon>
        <taxon>Sphingomonas</taxon>
    </lineage>
</organism>
<dbReference type="Pfam" id="PF14552">
    <property type="entry name" value="Tautomerase_2"/>
    <property type="match status" value="1"/>
</dbReference>
<keyword evidence="1" id="KW-0614">Plasmid</keyword>
<dbReference type="PANTHER" id="PTHR38460:SF1">
    <property type="entry name" value="TAUTOMERASE YOLI-RELATED"/>
    <property type="match status" value="1"/>
</dbReference>
<dbReference type="EMBL" id="CP084932">
    <property type="protein sequence ID" value="USI75172.1"/>
    <property type="molecule type" value="Genomic_DNA"/>
</dbReference>
<gene>
    <name evidence="1" type="ORF">LHA26_19230</name>
</gene>
<name>A0ABY4XE03_9SPHN</name>
<evidence type="ECO:0000313" key="2">
    <source>
        <dbReference type="Proteomes" id="UP001056937"/>
    </source>
</evidence>
<dbReference type="InterPro" id="IPR037479">
    <property type="entry name" value="Tauto_MSAD"/>
</dbReference>
<dbReference type="Gene3D" id="3.30.429.10">
    <property type="entry name" value="Macrophage Migration Inhibitory Factor"/>
    <property type="match status" value="1"/>
</dbReference>
<dbReference type="InterPro" id="IPR014347">
    <property type="entry name" value="Tautomerase/MIF_sf"/>
</dbReference>
<reference evidence="1" key="1">
    <citation type="journal article" date="2022" name="Toxins">
        <title>Genomic Analysis of Sphingopyxis sp. USTB-05 for Biodegrading Cyanobacterial Hepatotoxins.</title>
        <authorList>
            <person name="Liu C."/>
            <person name="Xu Q."/>
            <person name="Zhao Z."/>
            <person name="Zhang H."/>
            <person name="Liu X."/>
            <person name="Yin C."/>
            <person name="Liu Y."/>
            <person name="Yan H."/>
        </authorList>
    </citation>
    <scope>NUCLEOTIDE SEQUENCE</scope>
    <source>
        <strain evidence="1">NBD5</strain>
    </source>
</reference>
<sequence length="132" mass="14947">MPFTRITLLAGKSPAYLQAIAESLDRSLVESFDVPETDRFVAFHQLQPEELIFDRQYRGGPRSDDFIVFHITTGRTRTTEMRARFFQQLVARLAEAPGIRPEDVMIILANSTFDDWSFASGVQGSTPVDVSY</sequence>
<dbReference type="RefSeq" id="WP_252168984.1">
    <property type="nucleotide sequence ID" value="NZ_CP084932.1"/>
</dbReference>
<proteinExistence type="predicted"/>